<name>A0ABQ7I1M4_9MICR</name>
<accession>A0ABQ7I1M4</accession>
<dbReference type="Proteomes" id="UP001516464">
    <property type="component" value="Unassembled WGS sequence"/>
</dbReference>
<dbReference type="EMBL" id="SBIQ01000019">
    <property type="protein sequence ID" value="KAF7684315.1"/>
    <property type="molecule type" value="Genomic_DNA"/>
</dbReference>
<sequence length="223" mass="27232">MNNNLRTFIIKNLKIHMRKLYSNKIVSHYKFIKVYNRYSPRDIFYSFLESHRNQINYFLKTAKYEKLFLFKNIIFFQKSDIEILKFKNKFFKHCNRNKICIEHNMYIHIDYLSYYTPSICGFDDIEHLNDYIDINCIHPDPSFIIETINIKDTLYYNTIKTIYYLIKQLYRDSIILLIDPLNKKVLELNIDIKENVNINELNYSDNFMLNGVIFNFENEVFKK</sequence>
<gene>
    <name evidence="1" type="ORF">TCON_0498</name>
</gene>
<evidence type="ECO:0000313" key="1">
    <source>
        <dbReference type="EMBL" id="KAF7684315.1"/>
    </source>
</evidence>
<protein>
    <recommendedName>
        <fullName evidence="3">Restriction endonuclease domain-containing protein</fullName>
    </recommendedName>
</protein>
<evidence type="ECO:0008006" key="3">
    <source>
        <dbReference type="Google" id="ProtNLM"/>
    </source>
</evidence>
<evidence type="ECO:0000313" key="2">
    <source>
        <dbReference type="Proteomes" id="UP001516464"/>
    </source>
</evidence>
<comment type="caution">
    <text evidence="1">The sequence shown here is derived from an EMBL/GenBank/DDBJ whole genome shotgun (WGS) entry which is preliminary data.</text>
</comment>
<proteinExistence type="predicted"/>
<keyword evidence="2" id="KW-1185">Reference proteome</keyword>
<organism evidence="1 2">
    <name type="scientific">Astathelohania contejeani</name>
    <dbReference type="NCBI Taxonomy" id="164912"/>
    <lineage>
        <taxon>Eukaryota</taxon>
        <taxon>Fungi</taxon>
        <taxon>Fungi incertae sedis</taxon>
        <taxon>Microsporidia</taxon>
        <taxon>Astathelohaniidae</taxon>
        <taxon>Astathelohania</taxon>
    </lineage>
</organism>
<reference evidence="1 2" key="1">
    <citation type="submission" date="2019-01" db="EMBL/GenBank/DDBJ databases">
        <title>Genomes sequencing and comparative genomics of infectious freshwater microsporidia, Cucumispora dikerogammari and Thelohania contejeani.</title>
        <authorList>
            <person name="Cormier A."/>
            <person name="Giraud I."/>
            <person name="Wattier R."/>
            <person name="Teixeira M."/>
            <person name="Grandjean F."/>
            <person name="Rigaud T."/>
            <person name="Cordaux R."/>
        </authorList>
    </citation>
    <scope>NUCLEOTIDE SEQUENCE [LARGE SCALE GENOMIC DNA]</scope>
    <source>
        <strain evidence="1">T1</strain>
        <tissue evidence="1">Spores</tissue>
    </source>
</reference>